<evidence type="ECO:0000313" key="3">
    <source>
        <dbReference type="Proteomes" id="UP000663937"/>
    </source>
</evidence>
<keyword evidence="3" id="KW-1185">Reference proteome</keyword>
<dbReference type="AlphaFoldDB" id="A0A8A4Z8M4"/>
<organism evidence="2 3">
    <name type="scientific">Pengzhenrongella sicca</name>
    <dbReference type="NCBI Taxonomy" id="2819238"/>
    <lineage>
        <taxon>Bacteria</taxon>
        <taxon>Bacillati</taxon>
        <taxon>Actinomycetota</taxon>
        <taxon>Actinomycetes</taxon>
        <taxon>Micrococcales</taxon>
        <taxon>Pengzhenrongella</taxon>
    </lineage>
</organism>
<dbReference type="EMBL" id="CP071868">
    <property type="protein sequence ID" value="QTE28194.1"/>
    <property type="molecule type" value="Genomic_DNA"/>
</dbReference>
<protein>
    <submittedName>
        <fullName evidence="2">Uncharacterized protein</fullName>
    </submittedName>
</protein>
<dbReference type="Proteomes" id="UP000663937">
    <property type="component" value="Chromosome"/>
</dbReference>
<proteinExistence type="predicted"/>
<dbReference type="KEGG" id="psic:J4E96_12420"/>
<feature type="compositionally biased region" description="Low complexity" evidence="1">
    <location>
        <begin position="94"/>
        <end position="108"/>
    </location>
</feature>
<feature type="compositionally biased region" description="Low complexity" evidence="1">
    <location>
        <begin position="115"/>
        <end position="129"/>
    </location>
</feature>
<dbReference type="RefSeq" id="WP_227422422.1">
    <property type="nucleotide sequence ID" value="NZ_CP071868.1"/>
</dbReference>
<gene>
    <name evidence="2" type="ORF">J4E96_12420</name>
</gene>
<reference evidence="2" key="1">
    <citation type="submission" date="2021-03" db="EMBL/GenBank/DDBJ databases">
        <title>Pengzhenrongella sicca gen. nov., sp. nov., a new member of suborder Micrococcineae isolated from High-Arctic tundra soil.</title>
        <authorList>
            <person name="Peng F."/>
        </authorList>
    </citation>
    <scope>NUCLEOTIDE SEQUENCE</scope>
    <source>
        <strain evidence="2">LRZ-2</strain>
    </source>
</reference>
<name>A0A8A4Z8M4_9MICO</name>
<accession>A0A8A4Z8M4</accession>
<feature type="region of interest" description="Disordered" evidence="1">
    <location>
        <begin position="94"/>
        <end position="129"/>
    </location>
</feature>
<sequence length="129" mass="12905">MTTTAMTTTAMTTALDELATAVAAAVETPVTRAALAVIVLDLEGAAGARLGAVADDAWVMLARRFARAHRLLLCGPHELSAAAVRASARTLGAGAGAEAAQPARPAQLDPYGRGAAPARPRISASASSS</sequence>
<evidence type="ECO:0000256" key="1">
    <source>
        <dbReference type="SAM" id="MobiDB-lite"/>
    </source>
</evidence>
<evidence type="ECO:0000313" key="2">
    <source>
        <dbReference type="EMBL" id="QTE28194.1"/>
    </source>
</evidence>